<accession>A0A2H3ED48</accession>
<dbReference type="EMBL" id="KZ293644">
    <property type="protein sequence ID" value="PBL03995.1"/>
    <property type="molecule type" value="Genomic_DNA"/>
</dbReference>
<keyword evidence="2" id="KW-1185">Reference proteome</keyword>
<name>A0A2H3ED48_ARMGA</name>
<proteinExistence type="predicted"/>
<dbReference type="Proteomes" id="UP000217790">
    <property type="component" value="Unassembled WGS sequence"/>
</dbReference>
<dbReference type="AlphaFoldDB" id="A0A2H3ED48"/>
<evidence type="ECO:0000313" key="2">
    <source>
        <dbReference type="Proteomes" id="UP000217790"/>
    </source>
</evidence>
<evidence type="ECO:0000313" key="1">
    <source>
        <dbReference type="EMBL" id="PBL03995.1"/>
    </source>
</evidence>
<protein>
    <submittedName>
        <fullName evidence="1">Uncharacterized protein</fullName>
    </submittedName>
</protein>
<gene>
    <name evidence="1" type="ORF">ARMGADRAFT_1004661</name>
</gene>
<organism evidence="1 2">
    <name type="scientific">Armillaria gallica</name>
    <name type="common">Bulbous honey fungus</name>
    <name type="synonym">Armillaria bulbosa</name>
    <dbReference type="NCBI Taxonomy" id="47427"/>
    <lineage>
        <taxon>Eukaryota</taxon>
        <taxon>Fungi</taxon>
        <taxon>Dikarya</taxon>
        <taxon>Basidiomycota</taxon>
        <taxon>Agaricomycotina</taxon>
        <taxon>Agaricomycetes</taxon>
        <taxon>Agaricomycetidae</taxon>
        <taxon>Agaricales</taxon>
        <taxon>Marasmiineae</taxon>
        <taxon>Physalacriaceae</taxon>
        <taxon>Armillaria</taxon>
    </lineage>
</organism>
<reference evidence="2" key="1">
    <citation type="journal article" date="2017" name="Nat. Ecol. Evol.">
        <title>Genome expansion and lineage-specific genetic innovations in the forest pathogenic fungi Armillaria.</title>
        <authorList>
            <person name="Sipos G."/>
            <person name="Prasanna A.N."/>
            <person name="Walter M.C."/>
            <person name="O'Connor E."/>
            <person name="Balint B."/>
            <person name="Krizsan K."/>
            <person name="Kiss B."/>
            <person name="Hess J."/>
            <person name="Varga T."/>
            <person name="Slot J."/>
            <person name="Riley R."/>
            <person name="Boka B."/>
            <person name="Rigling D."/>
            <person name="Barry K."/>
            <person name="Lee J."/>
            <person name="Mihaltcheva S."/>
            <person name="LaButti K."/>
            <person name="Lipzen A."/>
            <person name="Waldron R."/>
            <person name="Moloney N.M."/>
            <person name="Sperisen C."/>
            <person name="Kredics L."/>
            <person name="Vagvoelgyi C."/>
            <person name="Patrignani A."/>
            <person name="Fitzpatrick D."/>
            <person name="Nagy I."/>
            <person name="Doyle S."/>
            <person name="Anderson J.B."/>
            <person name="Grigoriev I.V."/>
            <person name="Gueldener U."/>
            <person name="Muensterkoetter M."/>
            <person name="Nagy L.G."/>
        </authorList>
    </citation>
    <scope>NUCLEOTIDE SEQUENCE [LARGE SCALE GENOMIC DNA]</scope>
    <source>
        <strain evidence="2">Ar21-2</strain>
    </source>
</reference>
<sequence>MKLIALDLSMLGTLSQSDRYRTQFTGEYTLRTLQYEYGGISIMSVVVCVKSACFSKDGLDAKQSRPYFSDFPWIRFCDAANFY</sequence>
<dbReference type="InParanoid" id="A0A2H3ED48"/>